<dbReference type="InterPro" id="IPR029058">
    <property type="entry name" value="AB_hydrolase_fold"/>
</dbReference>
<accession>A0ABP3CZU6</accession>
<dbReference type="SUPFAM" id="SSF53474">
    <property type="entry name" value="alpha/beta-Hydrolases"/>
    <property type="match status" value="1"/>
</dbReference>
<organism evidence="1 2">
    <name type="scientific">Cryptosporangium japonicum</name>
    <dbReference type="NCBI Taxonomy" id="80872"/>
    <lineage>
        <taxon>Bacteria</taxon>
        <taxon>Bacillati</taxon>
        <taxon>Actinomycetota</taxon>
        <taxon>Actinomycetes</taxon>
        <taxon>Cryptosporangiales</taxon>
        <taxon>Cryptosporangiaceae</taxon>
        <taxon>Cryptosporangium</taxon>
    </lineage>
</organism>
<evidence type="ECO:0000313" key="2">
    <source>
        <dbReference type="Proteomes" id="UP001500967"/>
    </source>
</evidence>
<evidence type="ECO:0000313" key="1">
    <source>
        <dbReference type="EMBL" id="GAA0219484.1"/>
    </source>
</evidence>
<dbReference type="Proteomes" id="UP001500967">
    <property type="component" value="Unassembled WGS sequence"/>
</dbReference>
<dbReference type="Gene3D" id="3.40.50.1820">
    <property type="entry name" value="alpha/beta hydrolase"/>
    <property type="match status" value="1"/>
</dbReference>
<proteinExistence type="predicted"/>
<reference evidence="2" key="1">
    <citation type="journal article" date="2019" name="Int. J. Syst. Evol. Microbiol.">
        <title>The Global Catalogue of Microorganisms (GCM) 10K type strain sequencing project: providing services to taxonomists for standard genome sequencing and annotation.</title>
        <authorList>
            <consortium name="The Broad Institute Genomics Platform"/>
            <consortium name="The Broad Institute Genome Sequencing Center for Infectious Disease"/>
            <person name="Wu L."/>
            <person name="Ma J."/>
        </authorList>
    </citation>
    <scope>NUCLEOTIDE SEQUENCE [LARGE SCALE GENOMIC DNA]</scope>
    <source>
        <strain evidence="2">JCM 10425</strain>
    </source>
</reference>
<dbReference type="EMBL" id="BAAAGX010000001">
    <property type="protein sequence ID" value="GAA0219484.1"/>
    <property type="molecule type" value="Genomic_DNA"/>
</dbReference>
<name>A0ABP3CZU6_9ACTN</name>
<sequence length="467" mass="50464">MSLLARKVLAPGLALVLAVAGCARRDEGEPPSFRSCEDVACTGELNGVKYQIRLPQVWNGTLLLYAHEFRAADPFPPAFTPPRTDAPVAGDDRTANALLEAGYALAGTTRDHDGYALREGVEAGRNLYWFFHETVGAPERTYVWGESLGGVVSELLAEQEDWVDGALPMCATLAGTNANFDLALDVAFAFKTLLYPEMKLTGYTSYAEARAVWTQVRRRATAALSGGPDQLGRLMLVSALGNQVWKSRDHDDATVRSRIDAGLDILLEVMAYATVVRYDLEQRVLGNPSSNTGARYDQRISAREKREMQFVDPGGLAGHLAALARAPRVTADPAARKRADLLGDPTGALRVPTLTLHTGYDATAIVQNETVFANRALRSTGRTGDLMQLFTTPPTKYTGTGAPYGAGHCNFTTDERVGAVTNLNRWVRTGARPSPVDVAILMRGTAQASGFDPLFAPGPWPADPERD</sequence>
<keyword evidence="2" id="KW-1185">Reference proteome</keyword>
<comment type="caution">
    <text evidence="1">The sequence shown here is derived from an EMBL/GenBank/DDBJ whole genome shotgun (WGS) entry which is preliminary data.</text>
</comment>
<protein>
    <submittedName>
        <fullName evidence="1">DUF6351 family protein</fullName>
    </submittedName>
</protein>
<dbReference type="PROSITE" id="PS51257">
    <property type="entry name" value="PROKAR_LIPOPROTEIN"/>
    <property type="match status" value="1"/>
</dbReference>
<dbReference type="RefSeq" id="WP_344646699.1">
    <property type="nucleotide sequence ID" value="NZ_BAAAGX010000001.1"/>
</dbReference>
<gene>
    <name evidence="1" type="ORF">GCM10009539_01070</name>
</gene>